<feature type="domain" description="DUF7053" evidence="2">
    <location>
        <begin position="6"/>
        <end position="182"/>
    </location>
</feature>
<proteinExistence type="predicted"/>
<evidence type="ECO:0000313" key="3">
    <source>
        <dbReference type="EMBL" id="KAF2834296.1"/>
    </source>
</evidence>
<evidence type="ECO:0000256" key="1">
    <source>
        <dbReference type="SAM" id="MobiDB-lite"/>
    </source>
</evidence>
<protein>
    <recommendedName>
        <fullName evidence="2">DUF7053 domain-containing protein</fullName>
    </recommendedName>
</protein>
<evidence type="ECO:0000313" key="4">
    <source>
        <dbReference type="Proteomes" id="UP000799429"/>
    </source>
</evidence>
<dbReference type="InterPro" id="IPR055481">
    <property type="entry name" value="DUF7053"/>
</dbReference>
<reference evidence="3" key="1">
    <citation type="journal article" date="2020" name="Stud. Mycol.">
        <title>101 Dothideomycetes genomes: a test case for predicting lifestyles and emergence of pathogens.</title>
        <authorList>
            <person name="Haridas S."/>
            <person name="Albert R."/>
            <person name="Binder M."/>
            <person name="Bloem J."/>
            <person name="Labutti K."/>
            <person name="Salamov A."/>
            <person name="Andreopoulos B."/>
            <person name="Baker S."/>
            <person name="Barry K."/>
            <person name="Bills G."/>
            <person name="Bluhm B."/>
            <person name="Cannon C."/>
            <person name="Castanera R."/>
            <person name="Culley D."/>
            <person name="Daum C."/>
            <person name="Ezra D."/>
            <person name="Gonzalez J."/>
            <person name="Henrissat B."/>
            <person name="Kuo A."/>
            <person name="Liang C."/>
            <person name="Lipzen A."/>
            <person name="Lutzoni F."/>
            <person name="Magnuson J."/>
            <person name="Mondo S."/>
            <person name="Nolan M."/>
            <person name="Ohm R."/>
            <person name="Pangilinan J."/>
            <person name="Park H.-J."/>
            <person name="Ramirez L."/>
            <person name="Alfaro M."/>
            <person name="Sun H."/>
            <person name="Tritt A."/>
            <person name="Yoshinaga Y."/>
            <person name="Zwiers L.-H."/>
            <person name="Turgeon B."/>
            <person name="Goodwin S."/>
            <person name="Spatafora J."/>
            <person name="Crous P."/>
            <person name="Grigoriev I."/>
        </authorList>
    </citation>
    <scope>NUCLEOTIDE SEQUENCE</scope>
    <source>
        <strain evidence="3">CBS 101060</strain>
    </source>
</reference>
<accession>A0A9P4VIQ0</accession>
<dbReference type="Proteomes" id="UP000799429">
    <property type="component" value="Unassembled WGS sequence"/>
</dbReference>
<sequence>MFETAHTIRFRHPLPRNVSPASAIATLHHHQNLIQSQALTTTMTNLGPSPELVYDEDPYFSAPSTAPYASVIETWEIKEVVTIIPGIGDWGKRTLLLEVVFQDLAESVRSRATAPGGVTVWAEYRVEKRGSGGAEAAQGEIEAWDIAEEVKVECGALVMPFVKRQMEGAHKDMCRKLCDMAEKGKGKGEQQDSPNEEPRELVHRDSGAEKIRYG</sequence>
<dbReference type="Pfam" id="PF23155">
    <property type="entry name" value="DUF7053"/>
    <property type="match status" value="1"/>
</dbReference>
<name>A0A9P4VIQ0_9PEZI</name>
<dbReference type="EMBL" id="MU006121">
    <property type="protein sequence ID" value="KAF2834296.1"/>
    <property type="molecule type" value="Genomic_DNA"/>
</dbReference>
<dbReference type="OrthoDB" id="4276610at2759"/>
<feature type="region of interest" description="Disordered" evidence="1">
    <location>
        <begin position="183"/>
        <end position="214"/>
    </location>
</feature>
<organism evidence="3 4">
    <name type="scientific">Patellaria atrata CBS 101060</name>
    <dbReference type="NCBI Taxonomy" id="1346257"/>
    <lineage>
        <taxon>Eukaryota</taxon>
        <taxon>Fungi</taxon>
        <taxon>Dikarya</taxon>
        <taxon>Ascomycota</taxon>
        <taxon>Pezizomycotina</taxon>
        <taxon>Dothideomycetes</taxon>
        <taxon>Dothideomycetes incertae sedis</taxon>
        <taxon>Patellariales</taxon>
        <taxon>Patellariaceae</taxon>
        <taxon>Patellaria</taxon>
    </lineage>
</organism>
<dbReference type="AlphaFoldDB" id="A0A9P4VIQ0"/>
<gene>
    <name evidence="3" type="ORF">M501DRAFT_944432</name>
</gene>
<keyword evidence="4" id="KW-1185">Reference proteome</keyword>
<dbReference type="PANTHER" id="PTHR38117">
    <property type="entry name" value="NACHT AND WD40 DOMAIN PROTEIN"/>
    <property type="match status" value="1"/>
</dbReference>
<comment type="caution">
    <text evidence="3">The sequence shown here is derived from an EMBL/GenBank/DDBJ whole genome shotgun (WGS) entry which is preliminary data.</text>
</comment>
<dbReference type="PANTHER" id="PTHR38117:SF1">
    <property type="entry name" value="DUF3074 DOMAIN-CONTAINING PROTEIN"/>
    <property type="match status" value="1"/>
</dbReference>
<evidence type="ECO:0000259" key="2">
    <source>
        <dbReference type="Pfam" id="PF23155"/>
    </source>
</evidence>